<dbReference type="OrthoDB" id="588261at2759"/>
<evidence type="ECO:0000256" key="4">
    <source>
        <dbReference type="ARBA" id="ARBA00022723"/>
    </source>
</evidence>
<keyword evidence="4" id="KW-0479">Metal-binding</keyword>
<dbReference type="InterPro" id="IPR018495">
    <property type="entry name" value="Succ_DH_cyt_bsu_CS"/>
</dbReference>
<dbReference type="Gene3D" id="1.20.1300.10">
    <property type="entry name" value="Fumarate reductase/succinate dehydrogenase, transmembrane subunit"/>
    <property type="match status" value="1"/>
</dbReference>
<dbReference type="GO" id="GO:0005739">
    <property type="term" value="C:mitochondrion"/>
    <property type="evidence" value="ECO:0007669"/>
    <property type="project" value="GOC"/>
</dbReference>
<dbReference type="GO" id="GO:0016020">
    <property type="term" value="C:membrane"/>
    <property type="evidence" value="ECO:0007669"/>
    <property type="project" value="UniProtKB-SubCell"/>
</dbReference>
<dbReference type="Proteomes" id="UP000701801">
    <property type="component" value="Unassembled WGS sequence"/>
</dbReference>
<dbReference type="InterPro" id="IPR000701">
    <property type="entry name" value="SuccDH_FuR_B_TM-su"/>
</dbReference>
<dbReference type="AlphaFoldDB" id="A0A9N9LVG9"/>
<evidence type="ECO:0000256" key="1">
    <source>
        <dbReference type="ARBA" id="ARBA00004141"/>
    </source>
</evidence>
<dbReference type="GO" id="GO:0006099">
    <property type="term" value="P:tricarboxylic acid cycle"/>
    <property type="evidence" value="ECO:0007669"/>
    <property type="project" value="InterPro"/>
</dbReference>
<dbReference type="PANTHER" id="PTHR10978">
    <property type="entry name" value="SUCCINATE DEHYDROGENASE CYTOCHROME B560 SUBUNIT"/>
    <property type="match status" value="1"/>
</dbReference>
<sequence length="251" mass="27266">MPREFFATKAWRGRLVPPLIDDDDLCDESITNVIVSSPSTPTKGRYTEFPLHYATQDAISRMLAQRTIQQSLRRVAAGGYGSSQQLALSKFAIAPLSISKIQNRHAATSPGLTPADSYKILVEQRKNRPVSPHLAIYQPQIPWILSITHRITGSILSGGFYIFGSAYLVAPVLGWDLSSAAMAASFGAWPLLAKVCAKFLVALPFTFHSFNGIRHLAWDSAVGFGKLTVIKTGWACVGVSLVSALGLAFFV</sequence>
<keyword evidence="3 8" id="KW-0812">Transmembrane</keyword>
<reference evidence="9" key="1">
    <citation type="submission" date="2021-07" db="EMBL/GenBank/DDBJ databases">
        <authorList>
            <person name="Durling M."/>
        </authorList>
    </citation>
    <scope>NUCLEOTIDE SEQUENCE</scope>
</reference>
<evidence type="ECO:0000256" key="2">
    <source>
        <dbReference type="ARBA" id="ARBA00022617"/>
    </source>
</evidence>
<comment type="caution">
    <text evidence="9">The sequence shown here is derived from an EMBL/GenBank/DDBJ whole genome shotgun (WGS) entry which is preliminary data.</text>
</comment>
<accession>A0A9N9LVG9</accession>
<dbReference type="CDD" id="cd03499">
    <property type="entry name" value="SQR_TypeC_SdhC"/>
    <property type="match status" value="1"/>
</dbReference>
<evidence type="ECO:0000256" key="8">
    <source>
        <dbReference type="SAM" id="Phobius"/>
    </source>
</evidence>
<keyword evidence="6" id="KW-0408">Iron</keyword>
<dbReference type="PROSITE" id="PS01001">
    <property type="entry name" value="SDH_CYT_2"/>
    <property type="match status" value="1"/>
</dbReference>
<keyword evidence="2" id="KW-0349">Heme</keyword>
<evidence type="ECO:0000256" key="3">
    <source>
        <dbReference type="ARBA" id="ARBA00022692"/>
    </source>
</evidence>
<evidence type="ECO:0008006" key="11">
    <source>
        <dbReference type="Google" id="ProtNLM"/>
    </source>
</evidence>
<keyword evidence="10" id="KW-1185">Reference proteome</keyword>
<evidence type="ECO:0000313" key="9">
    <source>
        <dbReference type="EMBL" id="CAG8980472.1"/>
    </source>
</evidence>
<keyword evidence="5 8" id="KW-1133">Transmembrane helix</keyword>
<dbReference type="GO" id="GO:0046872">
    <property type="term" value="F:metal ion binding"/>
    <property type="evidence" value="ECO:0007669"/>
    <property type="project" value="UniProtKB-KW"/>
</dbReference>
<organism evidence="9 10">
    <name type="scientific">Hymenoscyphus albidus</name>
    <dbReference type="NCBI Taxonomy" id="595503"/>
    <lineage>
        <taxon>Eukaryota</taxon>
        <taxon>Fungi</taxon>
        <taxon>Dikarya</taxon>
        <taxon>Ascomycota</taxon>
        <taxon>Pezizomycotina</taxon>
        <taxon>Leotiomycetes</taxon>
        <taxon>Helotiales</taxon>
        <taxon>Helotiaceae</taxon>
        <taxon>Hymenoscyphus</taxon>
    </lineage>
</organism>
<dbReference type="GO" id="GO:0006121">
    <property type="term" value="P:mitochondrial electron transport, succinate to ubiquinone"/>
    <property type="evidence" value="ECO:0007669"/>
    <property type="project" value="TreeGrafter"/>
</dbReference>
<dbReference type="PROSITE" id="PS01000">
    <property type="entry name" value="SDH_CYT_1"/>
    <property type="match status" value="1"/>
</dbReference>
<dbReference type="InterPro" id="IPR034804">
    <property type="entry name" value="SQR/QFR_C/D"/>
</dbReference>
<dbReference type="Pfam" id="PF01127">
    <property type="entry name" value="Sdh_cyt"/>
    <property type="match status" value="1"/>
</dbReference>
<dbReference type="EMBL" id="CAJVRM010000390">
    <property type="protein sequence ID" value="CAG8980472.1"/>
    <property type="molecule type" value="Genomic_DNA"/>
</dbReference>
<feature type="transmembrane region" description="Helical" evidence="8">
    <location>
        <begin position="187"/>
        <end position="207"/>
    </location>
</feature>
<dbReference type="GO" id="GO:0009055">
    <property type="term" value="F:electron transfer activity"/>
    <property type="evidence" value="ECO:0007669"/>
    <property type="project" value="InterPro"/>
</dbReference>
<proteinExistence type="predicted"/>
<dbReference type="SUPFAM" id="SSF81343">
    <property type="entry name" value="Fumarate reductase respiratory complex transmembrane subunits"/>
    <property type="match status" value="1"/>
</dbReference>
<evidence type="ECO:0000313" key="10">
    <source>
        <dbReference type="Proteomes" id="UP000701801"/>
    </source>
</evidence>
<evidence type="ECO:0000256" key="7">
    <source>
        <dbReference type="ARBA" id="ARBA00023136"/>
    </source>
</evidence>
<comment type="subcellular location">
    <subcellularLocation>
        <location evidence="1">Membrane</location>
        <topology evidence="1">Multi-pass membrane protein</topology>
    </subcellularLocation>
</comment>
<dbReference type="PANTHER" id="PTHR10978:SF5">
    <property type="entry name" value="SUCCINATE DEHYDROGENASE CYTOCHROME B560 SUBUNIT, MITOCHONDRIAL"/>
    <property type="match status" value="1"/>
</dbReference>
<protein>
    <recommendedName>
        <fullName evidence="11">Succinate dehydrogenase cytochrome b560 subunit</fullName>
    </recommendedName>
</protein>
<feature type="transmembrane region" description="Helical" evidence="8">
    <location>
        <begin position="155"/>
        <end position="175"/>
    </location>
</feature>
<evidence type="ECO:0000256" key="6">
    <source>
        <dbReference type="ARBA" id="ARBA00023004"/>
    </source>
</evidence>
<gene>
    <name evidence="9" type="ORF">HYALB_00013593</name>
</gene>
<dbReference type="InterPro" id="IPR014314">
    <property type="entry name" value="Succ_DH_cytb556"/>
</dbReference>
<evidence type="ECO:0000256" key="5">
    <source>
        <dbReference type="ARBA" id="ARBA00022989"/>
    </source>
</evidence>
<feature type="transmembrane region" description="Helical" evidence="8">
    <location>
        <begin position="228"/>
        <end position="250"/>
    </location>
</feature>
<name>A0A9N9LVG9_9HELO</name>
<dbReference type="NCBIfam" id="TIGR02970">
    <property type="entry name" value="succ_dehyd_cytB"/>
    <property type="match status" value="1"/>
</dbReference>
<keyword evidence="7 8" id="KW-0472">Membrane</keyword>